<proteinExistence type="predicted"/>
<dbReference type="Proteomes" id="UP000000305">
    <property type="component" value="Unassembled WGS sequence"/>
</dbReference>
<dbReference type="EMBL" id="GL732850">
    <property type="protein sequence ID" value="EFX64278.1"/>
    <property type="molecule type" value="Genomic_DNA"/>
</dbReference>
<protein>
    <submittedName>
        <fullName evidence="1">Uncharacterized protein</fullName>
    </submittedName>
</protein>
<evidence type="ECO:0000313" key="1">
    <source>
        <dbReference type="EMBL" id="EFX64278.1"/>
    </source>
</evidence>
<evidence type="ECO:0000313" key="2">
    <source>
        <dbReference type="Proteomes" id="UP000000305"/>
    </source>
</evidence>
<sequence>MSSLAIGAADVLMEIIEIISPLLDGTASAYQFSKFLEEGFDLASQQHTPSCCKDAASYPANVEGMQSQSIIIN</sequence>
<dbReference type="HOGENOM" id="CLU_2707311_0_0_1"/>
<dbReference type="AlphaFoldDB" id="E9HVE6"/>
<dbReference type="InParanoid" id="E9HVE6"/>
<keyword evidence="2" id="KW-1185">Reference proteome</keyword>
<gene>
    <name evidence="1" type="ORF">DAPPUDRAFT_334361</name>
</gene>
<reference evidence="1 2" key="1">
    <citation type="journal article" date="2011" name="Science">
        <title>The ecoresponsive genome of Daphnia pulex.</title>
        <authorList>
            <person name="Colbourne J.K."/>
            <person name="Pfrender M.E."/>
            <person name="Gilbert D."/>
            <person name="Thomas W.K."/>
            <person name="Tucker A."/>
            <person name="Oakley T.H."/>
            <person name="Tokishita S."/>
            <person name="Aerts A."/>
            <person name="Arnold G.J."/>
            <person name="Basu M.K."/>
            <person name="Bauer D.J."/>
            <person name="Caceres C.E."/>
            <person name="Carmel L."/>
            <person name="Casola C."/>
            <person name="Choi J.H."/>
            <person name="Detter J.C."/>
            <person name="Dong Q."/>
            <person name="Dusheyko S."/>
            <person name="Eads B.D."/>
            <person name="Frohlich T."/>
            <person name="Geiler-Samerotte K.A."/>
            <person name="Gerlach D."/>
            <person name="Hatcher P."/>
            <person name="Jogdeo S."/>
            <person name="Krijgsveld J."/>
            <person name="Kriventseva E.V."/>
            <person name="Kultz D."/>
            <person name="Laforsch C."/>
            <person name="Lindquist E."/>
            <person name="Lopez J."/>
            <person name="Manak J.R."/>
            <person name="Muller J."/>
            <person name="Pangilinan J."/>
            <person name="Patwardhan R.P."/>
            <person name="Pitluck S."/>
            <person name="Pritham E.J."/>
            <person name="Rechtsteiner A."/>
            <person name="Rho M."/>
            <person name="Rogozin I.B."/>
            <person name="Sakarya O."/>
            <person name="Salamov A."/>
            <person name="Schaack S."/>
            <person name="Shapiro H."/>
            <person name="Shiga Y."/>
            <person name="Skalitzky C."/>
            <person name="Smith Z."/>
            <person name="Souvorov A."/>
            <person name="Sung W."/>
            <person name="Tang Z."/>
            <person name="Tsuchiya D."/>
            <person name="Tu H."/>
            <person name="Vos H."/>
            <person name="Wang M."/>
            <person name="Wolf Y.I."/>
            <person name="Yamagata H."/>
            <person name="Yamada T."/>
            <person name="Ye Y."/>
            <person name="Shaw J.R."/>
            <person name="Andrews J."/>
            <person name="Crease T.J."/>
            <person name="Tang H."/>
            <person name="Lucas S.M."/>
            <person name="Robertson H.M."/>
            <person name="Bork P."/>
            <person name="Koonin E.V."/>
            <person name="Zdobnov E.M."/>
            <person name="Grigoriev I.V."/>
            <person name="Lynch M."/>
            <person name="Boore J.L."/>
        </authorList>
    </citation>
    <scope>NUCLEOTIDE SEQUENCE [LARGE SCALE GENOMIC DNA]</scope>
</reference>
<dbReference type="KEGG" id="dpx:DAPPUDRAFT_334361"/>
<name>E9HVE6_DAPPU</name>
<accession>E9HVE6</accession>
<organism evidence="1 2">
    <name type="scientific">Daphnia pulex</name>
    <name type="common">Water flea</name>
    <dbReference type="NCBI Taxonomy" id="6669"/>
    <lineage>
        <taxon>Eukaryota</taxon>
        <taxon>Metazoa</taxon>
        <taxon>Ecdysozoa</taxon>
        <taxon>Arthropoda</taxon>
        <taxon>Crustacea</taxon>
        <taxon>Branchiopoda</taxon>
        <taxon>Diplostraca</taxon>
        <taxon>Cladocera</taxon>
        <taxon>Anomopoda</taxon>
        <taxon>Daphniidae</taxon>
        <taxon>Daphnia</taxon>
    </lineage>
</organism>